<reference evidence="2 3" key="1">
    <citation type="journal article" date="2023" name="Plants (Basel)">
        <title>Bridging the Gap: Combining Genomics and Transcriptomics Approaches to Understand Stylosanthes scabra, an Orphan Legume from the Brazilian Caatinga.</title>
        <authorList>
            <person name="Ferreira-Neto J.R.C."/>
            <person name="da Silva M.D."/>
            <person name="Binneck E."/>
            <person name="de Melo N.F."/>
            <person name="da Silva R.H."/>
            <person name="de Melo A.L.T.M."/>
            <person name="Pandolfi V."/>
            <person name="Bustamante F.O."/>
            <person name="Brasileiro-Vidal A.C."/>
            <person name="Benko-Iseppon A.M."/>
        </authorList>
    </citation>
    <scope>NUCLEOTIDE SEQUENCE [LARGE SCALE GENOMIC DNA]</scope>
    <source>
        <tissue evidence="2">Leaves</tissue>
    </source>
</reference>
<organism evidence="2 3">
    <name type="scientific">Stylosanthes scabra</name>
    <dbReference type="NCBI Taxonomy" id="79078"/>
    <lineage>
        <taxon>Eukaryota</taxon>
        <taxon>Viridiplantae</taxon>
        <taxon>Streptophyta</taxon>
        <taxon>Embryophyta</taxon>
        <taxon>Tracheophyta</taxon>
        <taxon>Spermatophyta</taxon>
        <taxon>Magnoliopsida</taxon>
        <taxon>eudicotyledons</taxon>
        <taxon>Gunneridae</taxon>
        <taxon>Pentapetalae</taxon>
        <taxon>rosids</taxon>
        <taxon>fabids</taxon>
        <taxon>Fabales</taxon>
        <taxon>Fabaceae</taxon>
        <taxon>Papilionoideae</taxon>
        <taxon>50 kb inversion clade</taxon>
        <taxon>dalbergioids sensu lato</taxon>
        <taxon>Dalbergieae</taxon>
        <taxon>Pterocarpus clade</taxon>
        <taxon>Stylosanthes</taxon>
    </lineage>
</organism>
<feature type="region of interest" description="Disordered" evidence="1">
    <location>
        <begin position="26"/>
        <end position="52"/>
    </location>
</feature>
<dbReference type="Proteomes" id="UP001341840">
    <property type="component" value="Unassembled WGS sequence"/>
</dbReference>
<evidence type="ECO:0000313" key="2">
    <source>
        <dbReference type="EMBL" id="MED6174480.1"/>
    </source>
</evidence>
<evidence type="ECO:0000313" key="3">
    <source>
        <dbReference type="Proteomes" id="UP001341840"/>
    </source>
</evidence>
<name>A0ABU6VLM0_9FABA</name>
<gene>
    <name evidence="2" type="ORF">PIB30_069407</name>
</gene>
<dbReference type="EMBL" id="JASCZI010151796">
    <property type="protein sequence ID" value="MED6174480.1"/>
    <property type="molecule type" value="Genomic_DNA"/>
</dbReference>
<feature type="compositionally biased region" description="Low complexity" evidence="1">
    <location>
        <begin position="35"/>
        <end position="49"/>
    </location>
</feature>
<sequence>CLAIGEALGPFEEDVHSPIPQLHRSWRSSPTLHYSPNRSSSIRVSPSSPTKATTNLYRHMARKSVKPPMRWELIPPYEGWISEEIRRMRKPIREKTLWEMDELERKKKREI</sequence>
<evidence type="ECO:0000256" key="1">
    <source>
        <dbReference type="SAM" id="MobiDB-lite"/>
    </source>
</evidence>
<protein>
    <submittedName>
        <fullName evidence="2">Uncharacterized protein</fullName>
    </submittedName>
</protein>
<feature type="non-terminal residue" evidence="2">
    <location>
        <position position="1"/>
    </location>
</feature>
<keyword evidence="3" id="KW-1185">Reference proteome</keyword>
<comment type="caution">
    <text evidence="2">The sequence shown here is derived from an EMBL/GenBank/DDBJ whole genome shotgun (WGS) entry which is preliminary data.</text>
</comment>
<proteinExistence type="predicted"/>
<accession>A0ABU6VLM0</accession>